<evidence type="ECO:0000256" key="7">
    <source>
        <dbReference type="ARBA" id="ARBA00023125"/>
    </source>
</evidence>
<evidence type="ECO:0000256" key="1">
    <source>
        <dbReference type="ARBA" id="ARBA00004328"/>
    </source>
</evidence>
<dbReference type="GO" id="GO:0003677">
    <property type="term" value="F:DNA binding"/>
    <property type="evidence" value="ECO:0007669"/>
    <property type="project" value="UniProtKB-KW"/>
</dbReference>
<dbReference type="PRINTS" id="PR01727">
    <property type="entry name" value="DNABINDINGHU"/>
</dbReference>
<dbReference type="InterPro" id="IPR010992">
    <property type="entry name" value="IHF-like_DNA-bd_dom_sf"/>
</dbReference>
<reference evidence="12 13" key="1">
    <citation type="submission" date="2013-12" db="EMBL/GenBank/DDBJ databases">
        <authorList>
            <person name="Stott M."/>
        </authorList>
    </citation>
    <scope>NUCLEOTIDE SEQUENCE [LARGE SCALE GENOMIC DNA]</scope>
    <source>
        <strain evidence="12 13">K22</strain>
    </source>
</reference>
<name>A0A0B6WZA7_9BACT</name>
<dbReference type="RefSeq" id="WP_041975970.1">
    <property type="nucleotide sequence ID" value="NZ_CBXV010000005.1"/>
</dbReference>
<dbReference type="PANTHER" id="PTHR33175">
    <property type="entry name" value="DNA-BINDING PROTEIN HU"/>
    <property type="match status" value="1"/>
</dbReference>
<keyword evidence="7 12" id="KW-0238">DNA-binding</keyword>
<evidence type="ECO:0000313" key="12">
    <source>
        <dbReference type="EMBL" id="CDM65604.1"/>
    </source>
</evidence>
<dbReference type="SUPFAM" id="SSF47729">
    <property type="entry name" value="IHF-like DNA-binding proteins"/>
    <property type="match status" value="1"/>
</dbReference>
<dbReference type="OrthoDB" id="9799835at2"/>
<dbReference type="InterPro" id="IPR020816">
    <property type="entry name" value="Histone-like_DNA-bd_CS"/>
</dbReference>
<evidence type="ECO:0000256" key="3">
    <source>
        <dbReference type="ARBA" id="ARBA00011738"/>
    </source>
</evidence>
<dbReference type="InterPro" id="IPR000119">
    <property type="entry name" value="Hist_DNA-bd"/>
</dbReference>
<dbReference type="GO" id="GO:0030527">
    <property type="term" value="F:structural constituent of chromatin"/>
    <property type="evidence" value="ECO:0007669"/>
    <property type="project" value="InterPro"/>
</dbReference>
<keyword evidence="5" id="KW-0235">DNA replication</keyword>
<accession>A0A0B6WZA7</accession>
<evidence type="ECO:0000256" key="8">
    <source>
        <dbReference type="ARBA" id="ARBA00033120"/>
    </source>
</evidence>
<evidence type="ECO:0000256" key="11">
    <source>
        <dbReference type="RuleBase" id="RU003939"/>
    </source>
</evidence>
<dbReference type="AlphaFoldDB" id="A0A0B6WZA7"/>
<dbReference type="GO" id="GO:0005829">
    <property type="term" value="C:cytosol"/>
    <property type="evidence" value="ECO:0007669"/>
    <property type="project" value="TreeGrafter"/>
</dbReference>
<evidence type="ECO:0000256" key="4">
    <source>
        <dbReference type="ARBA" id="ARBA00016145"/>
    </source>
</evidence>
<comment type="function">
    <text evidence="10">DNA-binding protein that plays a critical role in nucleoid compaction, genome replication and DNA replication and transcription. Binds to both ssDNA and dsDNA with a binding site covering about 15 nucleotides. Displays DNA-supercoiling activity only when associated with the viral DNA topoisomerase 2.</text>
</comment>
<dbReference type="SMART" id="SM00411">
    <property type="entry name" value="BHL"/>
    <property type="match status" value="1"/>
</dbReference>
<dbReference type="STRING" id="454194.PYK22_01609"/>
<dbReference type="EMBL" id="CBXV010000005">
    <property type="protein sequence ID" value="CDM65604.1"/>
    <property type="molecule type" value="Genomic_DNA"/>
</dbReference>
<dbReference type="CDD" id="cd13831">
    <property type="entry name" value="HU"/>
    <property type="match status" value="1"/>
</dbReference>
<gene>
    <name evidence="12" type="ORF">PYK22_01609</name>
</gene>
<sequence>MATKAAKKRMTQSEIINHFAEKFEMKRAEAKAFFQELADLATREVKRSGEFVLPGFGKLVLSQRKAREGRNPQTGEPIHIPAKTTLKFRIGKAMKDAVVPKK</sequence>
<dbReference type="PANTHER" id="PTHR33175:SF13">
    <property type="entry name" value="HISTONE-LIKE PROTEIN"/>
    <property type="match status" value="1"/>
</dbReference>
<protein>
    <recommendedName>
        <fullName evidence="4">Viral histone-like protein</fullName>
    </recommendedName>
    <alternativeName>
        <fullName evidence="9">DNA-binding protein pA104R</fullName>
    </alternativeName>
    <alternativeName>
        <fullName evidence="8">pA104R</fullName>
    </alternativeName>
</protein>
<evidence type="ECO:0000256" key="6">
    <source>
        <dbReference type="ARBA" id="ARBA00022921"/>
    </source>
</evidence>
<comment type="subcellular location">
    <subcellularLocation>
        <location evidence="1">Virion</location>
    </subcellularLocation>
</comment>
<dbReference type="Pfam" id="PF00216">
    <property type="entry name" value="Bac_DNA_binding"/>
    <property type="match status" value="1"/>
</dbReference>
<evidence type="ECO:0000256" key="9">
    <source>
        <dbReference type="ARBA" id="ARBA00033227"/>
    </source>
</evidence>
<comment type="subunit">
    <text evidence="3">Homodimer.</text>
</comment>
<dbReference type="Proteomes" id="UP000031518">
    <property type="component" value="Unassembled WGS sequence"/>
</dbReference>
<evidence type="ECO:0000256" key="5">
    <source>
        <dbReference type="ARBA" id="ARBA00022705"/>
    </source>
</evidence>
<reference evidence="12 13" key="2">
    <citation type="submission" date="2015-01" db="EMBL/GenBank/DDBJ databases">
        <title>Complete genome sequence of Pyrinomonas methylaliphatogenes type strain K22T.</title>
        <authorList>
            <person name="Lee K.C.Y."/>
            <person name="Power J.F."/>
            <person name="Dunfield P.F."/>
            <person name="Morgan X.C."/>
            <person name="Huttenhower C."/>
            <person name="Stott M.B."/>
        </authorList>
    </citation>
    <scope>NUCLEOTIDE SEQUENCE [LARGE SCALE GENOMIC DNA]</scope>
    <source>
        <strain evidence="12 13">K22</strain>
    </source>
</reference>
<dbReference type="GO" id="GO:0006260">
    <property type="term" value="P:DNA replication"/>
    <property type="evidence" value="ECO:0007669"/>
    <property type="project" value="UniProtKB-KW"/>
</dbReference>
<keyword evidence="13" id="KW-1185">Reference proteome</keyword>
<evidence type="ECO:0000256" key="10">
    <source>
        <dbReference type="ARBA" id="ARBA00046140"/>
    </source>
</evidence>
<dbReference type="PROSITE" id="PS00045">
    <property type="entry name" value="HISTONE_LIKE"/>
    <property type="match status" value="1"/>
</dbReference>
<dbReference type="Gene3D" id="4.10.520.10">
    <property type="entry name" value="IHF-like DNA-binding proteins"/>
    <property type="match status" value="1"/>
</dbReference>
<evidence type="ECO:0000313" key="13">
    <source>
        <dbReference type="Proteomes" id="UP000031518"/>
    </source>
</evidence>
<evidence type="ECO:0000256" key="2">
    <source>
        <dbReference type="ARBA" id="ARBA00010529"/>
    </source>
</evidence>
<proteinExistence type="inferred from homology"/>
<comment type="similarity">
    <text evidence="2 11">Belongs to the bacterial histone-like protein family.</text>
</comment>
<keyword evidence="6" id="KW-0426">Late protein</keyword>
<organism evidence="12 13">
    <name type="scientific">Pyrinomonas methylaliphatogenes</name>
    <dbReference type="NCBI Taxonomy" id="454194"/>
    <lineage>
        <taxon>Bacteria</taxon>
        <taxon>Pseudomonadati</taxon>
        <taxon>Acidobacteriota</taxon>
        <taxon>Blastocatellia</taxon>
        <taxon>Blastocatellales</taxon>
        <taxon>Pyrinomonadaceae</taxon>
        <taxon>Pyrinomonas</taxon>
    </lineage>
</organism>